<organism evidence="1 2">
    <name type="scientific">Pseudoalteromonas piratica</name>
    <dbReference type="NCBI Taxonomy" id="1348114"/>
    <lineage>
        <taxon>Bacteria</taxon>
        <taxon>Pseudomonadati</taxon>
        <taxon>Pseudomonadota</taxon>
        <taxon>Gammaproteobacteria</taxon>
        <taxon>Alteromonadales</taxon>
        <taxon>Pseudoalteromonadaceae</taxon>
        <taxon>Pseudoalteromonas</taxon>
    </lineage>
</organism>
<dbReference type="AlphaFoldDB" id="A0A0A7EGI6"/>
<dbReference type="RefSeq" id="WP_038641690.1">
    <property type="nucleotide sequence ID" value="NZ_CP009888.1"/>
</dbReference>
<keyword evidence="2" id="KW-1185">Reference proteome</keyword>
<dbReference type="Gene3D" id="3.40.30.10">
    <property type="entry name" value="Glutaredoxin"/>
    <property type="match status" value="1"/>
</dbReference>
<sequence length="74" mass="8224">MLNVILYHTDGCHLCEQAYELLIAAGVGENLTLIDILQDDALVAEYQTSIPVAQFSSGAKLFWPFNLQDILNNK</sequence>
<dbReference type="InterPro" id="IPR036249">
    <property type="entry name" value="Thioredoxin-like_sf"/>
</dbReference>
<dbReference type="Proteomes" id="UP000030341">
    <property type="component" value="Chromosome 1"/>
</dbReference>
<protein>
    <submittedName>
        <fullName evidence="1">Glutaredoxin</fullName>
    </submittedName>
</protein>
<dbReference type="Pfam" id="PF05768">
    <property type="entry name" value="Glrx-like"/>
    <property type="match status" value="1"/>
</dbReference>
<dbReference type="eggNOG" id="COG0695">
    <property type="taxonomic scope" value="Bacteria"/>
</dbReference>
<dbReference type="HOGENOM" id="CLU_125054_4_2_6"/>
<dbReference type="SUPFAM" id="SSF52833">
    <property type="entry name" value="Thioredoxin-like"/>
    <property type="match status" value="1"/>
</dbReference>
<dbReference type="KEGG" id="pseo:OM33_11035"/>
<accession>A0A0A7EGI6</accession>
<evidence type="ECO:0000313" key="2">
    <source>
        <dbReference type="Proteomes" id="UP000030341"/>
    </source>
</evidence>
<dbReference type="EMBL" id="CP009888">
    <property type="protein sequence ID" value="AIY65633.1"/>
    <property type="molecule type" value="Genomic_DNA"/>
</dbReference>
<gene>
    <name evidence="1" type="ORF">OM33_11035</name>
</gene>
<name>A0A0A7EGI6_9GAMM</name>
<dbReference type="InterPro" id="IPR008554">
    <property type="entry name" value="Glutaredoxin-like"/>
</dbReference>
<dbReference type="STRING" id="1348114.OM33_11035"/>
<proteinExistence type="predicted"/>
<reference evidence="1 2" key="1">
    <citation type="submission" date="2014-11" db="EMBL/GenBank/DDBJ databases">
        <title>Complete Genome Sequence of Pseudoalteromonas sp. Strain OCN003 Isolated from Kaneohe Bay, Oahu, Hawaii.</title>
        <authorList>
            <person name="Beurmann S."/>
            <person name="Videau P."/>
            <person name="Ushijima B."/>
            <person name="Smith A.M."/>
            <person name="Aeby G.S."/>
            <person name="Callahan S.M."/>
            <person name="Belcaid M."/>
        </authorList>
    </citation>
    <scope>NUCLEOTIDE SEQUENCE [LARGE SCALE GENOMIC DNA]</scope>
    <source>
        <strain evidence="1 2">OCN003</strain>
    </source>
</reference>
<dbReference type="OrthoDB" id="8537427at2"/>
<evidence type="ECO:0000313" key="1">
    <source>
        <dbReference type="EMBL" id="AIY65633.1"/>
    </source>
</evidence>